<keyword evidence="17" id="KW-1185">Reference proteome</keyword>
<evidence type="ECO:0000259" key="14">
    <source>
        <dbReference type="Pfam" id="PF08389"/>
    </source>
</evidence>
<keyword evidence="5 11" id="KW-0963">Cytoplasm</keyword>
<evidence type="ECO:0000256" key="2">
    <source>
        <dbReference type="ARBA" id="ARBA00009466"/>
    </source>
</evidence>
<reference evidence="16 17" key="1">
    <citation type="submission" date="2020-07" db="EMBL/GenBank/DDBJ databases">
        <title>Metarhizium humberi genome.</title>
        <authorList>
            <person name="Lysoe E."/>
        </authorList>
    </citation>
    <scope>NUCLEOTIDE SEQUENCE [LARGE SCALE GENOMIC DNA]</scope>
    <source>
        <strain evidence="16 17">ESALQ1638</strain>
    </source>
</reference>
<dbReference type="PANTHER" id="PTHR15952">
    <property type="entry name" value="EXPORTIN-T/LOS1"/>
    <property type="match status" value="1"/>
</dbReference>
<comment type="similarity">
    <text evidence="2 11">Belongs to the exportin family.</text>
</comment>
<dbReference type="GO" id="GO:0005737">
    <property type="term" value="C:cytoplasm"/>
    <property type="evidence" value="ECO:0007669"/>
    <property type="project" value="UniProtKB-SubCell"/>
</dbReference>
<dbReference type="GO" id="GO:0008033">
    <property type="term" value="P:tRNA processing"/>
    <property type="evidence" value="ECO:0007669"/>
    <property type="project" value="UniProtKB-KW"/>
</dbReference>
<evidence type="ECO:0000256" key="8">
    <source>
        <dbReference type="ARBA" id="ARBA00022884"/>
    </source>
</evidence>
<comment type="caution">
    <text evidence="16">The sequence shown here is derived from an EMBL/GenBank/DDBJ whole genome shotgun (WGS) entry which is preliminary data.</text>
</comment>
<feature type="domain" description="Exportin-1/Importin-beta-like" evidence="14">
    <location>
        <begin position="110"/>
        <end position="268"/>
    </location>
</feature>
<evidence type="ECO:0000256" key="6">
    <source>
        <dbReference type="ARBA" id="ARBA00022555"/>
    </source>
</evidence>
<feature type="coiled-coil region" evidence="12">
    <location>
        <begin position="423"/>
        <end position="450"/>
    </location>
</feature>
<dbReference type="EMBL" id="JACEFI010000010">
    <property type="protein sequence ID" value="KAH0596062.1"/>
    <property type="molecule type" value="Genomic_DNA"/>
</dbReference>
<dbReference type="InterPro" id="IPR013598">
    <property type="entry name" value="Exportin-1/Importin-b-like"/>
</dbReference>
<organism evidence="16 17">
    <name type="scientific">Metarhizium humberi</name>
    <dbReference type="NCBI Taxonomy" id="2596975"/>
    <lineage>
        <taxon>Eukaryota</taxon>
        <taxon>Fungi</taxon>
        <taxon>Dikarya</taxon>
        <taxon>Ascomycota</taxon>
        <taxon>Pezizomycotina</taxon>
        <taxon>Sordariomycetes</taxon>
        <taxon>Hypocreomycetidae</taxon>
        <taxon>Hypocreales</taxon>
        <taxon>Clavicipitaceae</taxon>
        <taxon>Metarhizium</taxon>
    </lineage>
</organism>
<evidence type="ECO:0000256" key="12">
    <source>
        <dbReference type="SAM" id="Coils"/>
    </source>
</evidence>
<dbReference type="InterPro" id="IPR011989">
    <property type="entry name" value="ARM-like"/>
</dbReference>
<feature type="domain" description="Exportin-T C-terminal" evidence="15">
    <location>
        <begin position="343"/>
        <end position="1016"/>
    </location>
</feature>
<evidence type="ECO:0000256" key="3">
    <source>
        <dbReference type="ARBA" id="ARBA00018928"/>
    </source>
</evidence>
<gene>
    <name evidence="16" type="ORF">MHUMG1_05921</name>
</gene>
<dbReference type="FunFam" id="1.25.10.10:FF:000355">
    <property type="entry name" value="Exportin-T"/>
    <property type="match status" value="1"/>
</dbReference>
<comment type="function">
    <text evidence="10">tRNA nucleus export receptor which facilitates tRNA translocation across the nuclear pore complex. Involved in pre-tRNA splicing, probably by affecting the interaction of pre-tRNA with splicing endonuclease.</text>
</comment>
<keyword evidence="8 11" id="KW-0694">RNA-binding</keyword>
<dbReference type="Pfam" id="PF08389">
    <property type="entry name" value="Xpo1"/>
    <property type="match status" value="1"/>
</dbReference>
<comment type="subcellular location">
    <subcellularLocation>
        <location evidence="1 11">Cytoplasm</location>
    </subcellularLocation>
    <subcellularLocation>
        <location evidence="11">Nucleus</location>
    </subcellularLocation>
    <text evidence="11">Shuttles between the nucleus and the cytoplasm.</text>
</comment>
<feature type="region of interest" description="Disordered" evidence="13">
    <location>
        <begin position="1250"/>
        <end position="1271"/>
    </location>
</feature>
<evidence type="ECO:0000256" key="9">
    <source>
        <dbReference type="ARBA" id="ARBA00023242"/>
    </source>
</evidence>
<keyword evidence="9 11" id="KW-0539">Nucleus</keyword>
<dbReference type="GO" id="GO:0000049">
    <property type="term" value="F:tRNA binding"/>
    <property type="evidence" value="ECO:0007669"/>
    <property type="project" value="UniProtKB-UniRule"/>
</dbReference>
<dbReference type="GO" id="GO:0005643">
    <property type="term" value="C:nuclear pore"/>
    <property type="evidence" value="ECO:0007669"/>
    <property type="project" value="TreeGrafter"/>
</dbReference>
<dbReference type="Proteomes" id="UP000764110">
    <property type="component" value="Unassembled WGS sequence"/>
</dbReference>
<dbReference type="Gene3D" id="1.25.10.10">
    <property type="entry name" value="Leucine-rich Repeat Variant"/>
    <property type="match status" value="1"/>
</dbReference>
<name>A0A9P8M978_9HYPO</name>
<sequence>MSSSSSCLQVENAVEILSNPTSNQSVKEQAFEYLNQLRSDPQGWQACTNLFSRAPRSSEVVRMVCLEVVNYAVHTQGLDAESLSYLKYTLLQYVRQSYGPDAQQEPDPASLQNKLTQTLTYLFVFLYQDGWQSFLDDFWGLTGLPSNRDSVSGVLFYLRILSSIHDEIADMLLSRQSNDAKRNTELKDQLRAQDVHKVAESWKQILNKYGDNDAVIELVLKVIGKWVSWMDISLVVSQDMINLLLPLVGRTTSGGGEDKVRDAAIDTLTEICGKKMRSADKMELVSFLNLQDIVGQLIASPPLSTHKGTSKYDTDLAEAVAKLVNTVTSDIVKALDDNHIGEESRERAKQHLHGFLPFLLRLFSDEYDEVCSTIIPALTDLLTFLRKLGQLPQDYSSMLAPILDAIIRKMRYDETSTWGNEDEQTDEAEFQELRRKLQNLQKTIAAIDQQLYMNMLSNLVASTFQTLDQRGSEMDWRDLDLALYEMYLFGELALPNQGLGTKNQPSTEASERLVVMMQKMVGSGIANFSHPAILLQYMEICVRYCIVFESHPDYIPQVLENFVRLVHHDHVRIKTRSWYLFHRFIKQLRSQVGNVAETVIHSIGDLLPIKAEVPGEDADDDMSSDESDHSADALFNSQLYLFEAIGCISSTHSTPADKQAMYARSVMDPLFQDMEVHLPRAKSGDAQAVLQIHHIVMALGTLAHGFSDWSPGSAATSHHPPPAKAVSDEFSRAAEAILIALNQLNSSAEIRTACRSAFSKLLGVLGSAVLPQLPQWIEGLLSQSSSKDEMAMFLRLLDQVVFGFKAEIYDVLNVLLTPLLQRIFGGLSEPISGTDDEIQLAELRREYLSFLQIILNNGLDGVLISEANQGFFEPMISSITELAKTLDGNIGPSRLAFTLMARISAIWGGPDVATISQNPVAPTTSPAPAIPGFDRFMLDRFHSVCWEVMRNPSFRPAQDAQTRQVLTEIAGLEQTIYTKTGDVFIQELQNGLFPTLGINGDEFLRSLTTSTDKKGFSLENTERQIHCKQLLSRLSVPRANPGVMKLVRKLETTTSALSPAEMAEIDKEDPLPCPDWIVSTLSNVHIARDRRWFGDDYVTFPSHTCSLGQRSEVVGIGTVCLPVKASLTTKGPGSHGILRLCNVLHVPAGAVNIIGNVISDDFYLEVCAPTARVAAKLINRKKGKTAALLNAGPGQASHMYSVKLSGYPVGPRVGPPWVWSHEVMMEEMCSNWLLGERERYLECEYRKGKVSTSKPDSRSLGGEKSNTSKIDPTRETLVRHRERRQAASLYLAPDELDYVNNIWGDSASFMENLCLNEHMEKDCLRAKHLASNFADLYHEEDEYWEACEDHRKPPVVDRLFTPRQLYYINRDHGNSSIFMTHMDLDVNNEDDCIEAQDLAEDLCFDSDDSDDEDDEDADYLDENGLCEDEMEKYEPGMDGYELADPGIPARRSRDEVLGYLNVGTYEAGPRQLAEHFLSEEELNFVNQTYGDSMSFMTCFNLRFYKEVDCLEAKYIAAAEVRGRNKGEPKN</sequence>
<evidence type="ECO:0000259" key="15">
    <source>
        <dbReference type="Pfam" id="PF19282"/>
    </source>
</evidence>
<dbReference type="Pfam" id="PF19282">
    <property type="entry name" value="Exportin-T"/>
    <property type="match status" value="1"/>
</dbReference>
<evidence type="ECO:0000256" key="13">
    <source>
        <dbReference type="SAM" id="MobiDB-lite"/>
    </source>
</evidence>
<keyword evidence="4 11" id="KW-0813">Transport</keyword>
<evidence type="ECO:0000256" key="11">
    <source>
        <dbReference type="RuleBase" id="RU366037"/>
    </source>
</evidence>
<evidence type="ECO:0000256" key="5">
    <source>
        <dbReference type="ARBA" id="ARBA00022490"/>
    </source>
</evidence>
<keyword evidence="12" id="KW-0175">Coiled coil</keyword>
<dbReference type="InterPro" id="IPR040017">
    <property type="entry name" value="XPOT"/>
</dbReference>
<dbReference type="InterPro" id="IPR016024">
    <property type="entry name" value="ARM-type_fold"/>
</dbReference>
<accession>A0A9P8M978</accession>
<protein>
    <recommendedName>
        <fullName evidence="3 11">Exportin-T</fullName>
    </recommendedName>
    <alternativeName>
        <fullName evidence="11">Exportin(tRNA)</fullName>
    </alternativeName>
    <alternativeName>
        <fullName evidence="11">tRNA exportin</fullName>
    </alternativeName>
</protein>
<evidence type="ECO:0000256" key="1">
    <source>
        <dbReference type="ARBA" id="ARBA00004496"/>
    </source>
</evidence>
<proteinExistence type="inferred from homology"/>
<evidence type="ECO:0000313" key="17">
    <source>
        <dbReference type="Proteomes" id="UP000764110"/>
    </source>
</evidence>
<evidence type="ECO:0000256" key="4">
    <source>
        <dbReference type="ARBA" id="ARBA00022448"/>
    </source>
</evidence>
<dbReference type="PANTHER" id="PTHR15952:SF11">
    <property type="entry name" value="EXPORTIN-T"/>
    <property type="match status" value="1"/>
</dbReference>
<evidence type="ECO:0000256" key="7">
    <source>
        <dbReference type="ARBA" id="ARBA00022694"/>
    </source>
</evidence>
<evidence type="ECO:0000256" key="10">
    <source>
        <dbReference type="ARBA" id="ARBA00025147"/>
    </source>
</evidence>
<keyword evidence="7" id="KW-0819">tRNA processing</keyword>
<keyword evidence="6 11" id="KW-0820">tRNA-binding</keyword>
<dbReference type="InterPro" id="IPR045546">
    <property type="entry name" value="Exportin-T_C"/>
</dbReference>
<dbReference type="SUPFAM" id="SSF48371">
    <property type="entry name" value="ARM repeat"/>
    <property type="match status" value="1"/>
</dbReference>
<dbReference type="GO" id="GO:0071528">
    <property type="term" value="P:tRNA re-export from nucleus"/>
    <property type="evidence" value="ECO:0007669"/>
    <property type="project" value="UniProtKB-UniRule"/>
</dbReference>
<dbReference type="GO" id="GO:0031267">
    <property type="term" value="F:small GTPase binding"/>
    <property type="evidence" value="ECO:0007669"/>
    <property type="project" value="InterPro"/>
</dbReference>
<evidence type="ECO:0000313" key="16">
    <source>
        <dbReference type="EMBL" id="KAH0596062.1"/>
    </source>
</evidence>
<dbReference type="GO" id="GO:0016363">
    <property type="term" value="C:nuclear matrix"/>
    <property type="evidence" value="ECO:0007669"/>
    <property type="project" value="TreeGrafter"/>
</dbReference>